<evidence type="ECO:0000256" key="2">
    <source>
        <dbReference type="ARBA" id="ARBA00022525"/>
    </source>
</evidence>
<dbReference type="InterPro" id="IPR033764">
    <property type="entry name" value="Sdr_B"/>
</dbReference>
<dbReference type="EMBL" id="BAABHB010000012">
    <property type="protein sequence ID" value="GAA4415111.1"/>
    <property type="molecule type" value="Genomic_DNA"/>
</dbReference>
<evidence type="ECO:0008006" key="9">
    <source>
        <dbReference type="Google" id="ProtNLM"/>
    </source>
</evidence>
<dbReference type="Pfam" id="PF17210">
    <property type="entry name" value="SdrD_B"/>
    <property type="match status" value="1"/>
</dbReference>
<dbReference type="NCBIfam" id="TIGR04131">
    <property type="entry name" value="Bac_Flav_CTERM"/>
    <property type="match status" value="1"/>
</dbReference>
<dbReference type="Proteomes" id="UP001500936">
    <property type="component" value="Unassembled WGS sequence"/>
</dbReference>
<comment type="caution">
    <text evidence="7">The sequence shown here is derived from an EMBL/GenBank/DDBJ whole genome shotgun (WGS) entry which is preliminary data.</text>
</comment>
<keyword evidence="2" id="KW-0964">Secreted</keyword>
<dbReference type="InterPro" id="IPR001434">
    <property type="entry name" value="OmcB-like_DUF11"/>
</dbReference>
<reference evidence="8" key="1">
    <citation type="journal article" date="2019" name="Int. J. Syst. Evol. Microbiol.">
        <title>The Global Catalogue of Microorganisms (GCM) 10K type strain sequencing project: providing services to taxonomists for standard genome sequencing and annotation.</title>
        <authorList>
            <consortium name="The Broad Institute Genomics Platform"/>
            <consortium name="The Broad Institute Genome Sequencing Center for Infectious Disease"/>
            <person name="Wu L."/>
            <person name="Ma J."/>
        </authorList>
    </citation>
    <scope>NUCLEOTIDE SEQUENCE [LARGE SCALE GENOMIC DNA]</scope>
    <source>
        <strain evidence="8">JCM 17925</strain>
    </source>
</reference>
<dbReference type="RefSeq" id="WP_345270317.1">
    <property type="nucleotide sequence ID" value="NZ_BAABHB010000012.1"/>
</dbReference>
<dbReference type="Gene3D" id="2.60.40.10">
    <property type="entry name" value="Immunoglobulins"/>
    <property type="match status" value="1"/>
</dbReference>
<dbReference type="Gene3D" id="2.60.40.1170">
    <property type="entry name" value="Mu homology domain, subdomain B"/>
    <property type="match status" value="1"/>
</dbReference>
<sequence length="2045" mass="210066">MKETSTLNIVPHRMPADGSFARFPAMYLKSIVFCFAAFIGTLLSVGAMGQAATIDLSLRKVISNSRPQLSAIISYTLVVRNGGPAVATNVTVRDQLPAGGTEFVSSTALRGSNSFNSATGMWTVGSVAANDSAVLVINARVLGRGVWFNTAEVMTASPSDIDSQPGNGNILEDDYASVCFSVPVFWYPGDEFTISIPSGYTGIRWFRNGQQVGTAAVSPTLAMMNPDSSLLIRSPGTYTFQTTRNGCVSGNCCDIEIIQGPYGSIGDFVFRDQNENGLQDDGPNSGVAGVQVALYSATGANPIRTTVTNANGFYVFDSLQAGTYRIRFIAPSGQQFTTQGVGANRAIDSDPGPDGFTGLITIDVEQPATSIARNNTTIDAGIRPVTGPCNIESPPIVCIVPNICVGGSTQITAIGCANGTIRWSDGQTGATITVSPRVTTTYSASCVVGSCVSNSSNLVIINVLNPRPPTIVASATAICSGDSVRLTALGCEGGVVQWSEGGQTGSSILVRPQVNTTYTAICRQANCLSAPATVVINVNAGLPKPTVVCSLTQVCPGDHVTLSVLGCDGTPVWSTGQTTSSITVNPVIGNNTYYVECRRGNCVSPRSDTYTIDVANPIVPTVTVSSATICVGSTVSLTATGCAGTVIWSNGMTGSVISPQLNASQSFTAQCRIGNCLSNPSAGTPVNVVTPDAPMITVQGSTLVCAGDVVNLSTTSSCPGGTIVWSNGATGQSISLVVSATQDVFAFCRIGSCRGAESNRIRINVNTIGTPPTVTASSLTVCAGSSVTLTAANCAGSVIWSSGQTGASIVVTPTAQQNQFSAVCRAGTCGSPASNTVTITITDGAVAPPTVTASSLTTCAGNSVTLTAANCAGTILWSNGQSGPSIVVTPTAQQTQFTAVCRVGACTSPASNPVTLNVVPPSAPPTITASSLTVCVGSSVTLTAANCAGAVVWSNGQTGASIVVTPTAQLNQFTAVCRVGACPGGPSNPVQITIVPELPKPTVVCSATQVCPGEELTLTAVGCVGTPIWNTGQTTTNITVIPTPGNNTYSVVCRQGNCTSPRSDNYVIDIANPVVPAIAASSSTICVGGTVSLTASGCQGAVSWSNGQTGAVINVTLAANQTFYAQCKVGNCLSNPSNVVTVNVVNPATPTITVQGNTLVCAGDVVNLSTTSSCPGGTIVWSNGATGQNISLVASANQQVFAVCQVGSCRSSESNRISINVNSTGTPPTVTASSLTVCNGGTVTLNAANCAGTVIWSNGQTGTSITVSPTPQQNQFSAVCRVGNSCGSPPSNVVQITVTTRPRPTVICSSESICPGQFLTLIVQNCDGVPEWNTGQTTASIVVSPTTTTTYNVVCRNGQCVSDRSQDYTIAVIQTPRPTITASSTLVNAGSSVTLTASGCPGTVTWSNGMTGSSIVVPLQIEQSFVAFCRSQGCLGQASASVAISVRGGTTQPQNQSASIGVAMALVSRQQLSTNTHQLRYRITVQNFGTVPLTGVQLMGDLTNSFAAPTSFSVVGPPTVRAGSNLVVNPAFSGRPTAGTEMLLPASRLNPGERDSVFITVNVILANNPGPFFSSVLATGYTESPVTLVQDQSNNGFDPNPVGNTPTPVRFDVPTAMLGVAKAVDTPVPVPGSPGVYDLTYTIRVSNLGTDDLSNVQVSDNLAQNYGSGVIIVSNPISVSADAGFTPNAGFTGQGLLIDMLNSNQSTLPKGITRTIRFRVRINVSGANRTTFNNTAIAVAQTAGGTMVRDTSTAGSNPDPDNDLDPRNNTQPTQIVLSGSPVDSRLGVAKAVKDTVRQANGSYNVTYQIVVKNYGTSELTHVQLTDSLNNVFNSVSGATFTVIGPPQASSDSKLIANSGFNGTTDPRLVINDSLSMLAAGRADTVLFTVNVVTDGRSNTFLNTVYGEARSGTGTVADVSTNGLDPDPNGNGDPTEFNESEATPLSLPATTGGTLFIPGGFSPNGDGINDTFVISGTAGLIVSLEVYNRWGHLVYKNDDYKNDWDGTSNTGMQVGTTTGGLPEGTYYYVVRLSDGREFVKYLTINR</sequence>
<dbReference type="NCBIfam" id="TIGR01451">
    <property type="entry name" value="B_ant_repeat"/>
    <property type="match status" value="2"/>
</dbReference>
<evidence type="ECO:0000259" key="6">
    <source>
        <dbReference type="Pfam" id="PF17210"/>
    </source>
</evidence>
<dbReference type="SUPFAM" id="SSF117074">
    <property type="entry name" value="Hypothetical protein PA1324"/>
    <property type="match status" value="1"/>
</dbReference>
<evidence type="ECO:0000313" key="7">
    <source>
        <dbReference type="EMBL" id="GAA4415111.1"/>
    </source>
</evidence>
<protein>
    <recommendedName>
        <fullName evidence="9">DUF11 domain-containing protein</fullName>
    </recommendedName>
</protein>
<evidence type="ECO:0000256" key="1">
    <source>
        <dbReference type="ARBA" id="ARBA00004613"/>
    </source>
</evidence>
<feature type="compositionally biased region" description="Polar residues" evidence="4">
    <location>
        <begin position="1913"/>
        <end position="1922"/>
    </location>
</feature>
<gene>
    <name evidence="7" type="ORF">GCM10023187_45310</name>
</gene>
<evidence type="ECO:0000313" key="8">
    <source>
        <dbReference type="Proteomes" id="UP001500936"/>
    </source>
</evidence>
<dbReference type="InterPro" id="IPR026341">
    <property type="entry name" value="T9SS_type_B"/>
</dbReference>
<dbReference type="InterPro" id="IPR013783">
    <property type="entry name" value="Ig-like_fold"/>
</dbReference>
<dbReference type="InterPro" id="IPR047589">
    <property type="entry name" value="DUF11_rpt"/>
</dbReference>
<comment type="subcellular location">
    <subcellularLocation>
        <location evidence="1">Secreted</location>
    </subcellularLocation>
</comment>
<evidence type="ECO:0000256" key="3">
    <source>
        <dbReference type="ARBA" id="ARBA00022729"/>
    </source>
</evidence>
<keyword evidence="8" id="KW-1185">Reference proteome</keyword>
<name>A0ABP8KSD6_9BACT</name>
<dbReference type="Pfam" id="PF01345">
    <property type="entry name" value="DUF11"/>
    <property type="match status" value="1"/>
</dbReference>
<keyword evidence="3" id="KW-0732">Signal</keyword>
<feature type="domain" description="DUF11" evidence="5">
    <location>
        <begin position="55"/>
        <end position="164"/>
    </location>
</feature>
<accession>A0ABP8KSD6</accession>
<feature type="region of interest" description="Disordered" evidence="4">
    <location>
        <begin position="1913"/>
        <end position="1941"/>
    </location>
</feature>
<evidence type="ECO:0000259" key="5">
    <source>
        <dbReference type="Pfam" id="PF01345"/>
    </source>
</evidence>
<dbReference type="Pfam" id="PF13585">
    <property type="entry name" value="CHU_C"/>
    <property type="match status" value="1"/>
</dbReference>
<organism evidence="7 8">
    <name type="scientific">Nibrella viscosa</name>
    <dbReference type="NCBI Taxonomy" id="1084524"/>
    <lineage>
        <taxon>Bacteria</taxon>
        <taxon>Pseudomonadati</taxon>
        <taxon>Bacteroidota</taxon>
        <taxon>Cytophagia</taxon>
        <taxon>Cytophagales</taxon>
        <taxon>Spirosomataceae</taxon>
        <taxon>Nibrella</taxon>
    </lineage>
</organism>
<feature type="region of interest" description="Disordered" evidence="4">
    <location>
        <begin position="1747"/>
        <end position="1778"/>
    </location>
</feature>
<feature type="domain" description="SD-repeat containing protein B" evidence="6">
    <location>
        <begin position="264"/>
        <end position="382"/>
    </location>
</feature>
<evidence type="ECO:0000256" key="4">
    <source>
        <dbReference type="SAM" id="MobiDB-lite"/>
    </source>
</evidence>
<proteinExistence type="predicted"/>